<reference evidence="4 5" key="1">
    <citation type="journal article" date="2018" name="MBio">
        <title>Comparative Genomics Reveals the Core Gene Toolbox for the Fungus-Insect Symbiosis.</title>
        <authorList>
            <person name="Wang Y."/>
            <person name="Stata M."/>
            <person name="Wang W."/>
            <person name="Stajich J.E."/>
            <person name="White M.M."/>
            <person name="Moncalvo J.M."/>
        </authorList>
    </citation>
    <scope>NUCLEOTIDE SEQUENCE [LARGE SCALE GENOMIC DNA]</scope>
    <source>
        <strain evidence="4 5">SC-DP-2</strain>
    </source>
</reference>
<comment type="caution">
    <text evidence="4">The sequence shown here is derived from an EMBL/GenBank/DDBJ whole genome shotgun (WGS) entry which is preliminary data.</text>
</comment>
<evidence type="ECO:0000313" key="5">
    <source>
        <dbReference type="Proteomes" id="UP000245609"/>
    </source>
</evidence>
<organism evidence="4 5">
    <name type="scientific">Smittium megazygosporum</name>
    <dbReference type="NCBI Taxonomy" id="133381"/>
    <lineage>
        <taxon>Eukaryota</taxon>
        <taxon>Fungi</taxon>
        <taxon>Fungi incertae sedis</taxon>
        <taxon>Zoopagomycota</taxon>
        <taxon>Kickxellomycotina</taxon>
        <taxon>Harpellomycetes</taxon>
        <taxon>Harpellales</taxon>
        <taxon>Legeriomycetaceae</taxon>
        <taxon>Smittium</taxon>
    </lineage>
</organism>
<dbReference type="STRING" id="133381.A0A2T9Y0R0"/>
<dbReference type="OrthoDB" id="6255506at2759"/>
<accession>A0A2T9Y0R0</accession>
<dbReference type="AlphaFoldDB" id="A0A2T9Y0R0"/>
<feature type="compositionally biased region" description="Acidic residues" evidence="2">
    <location>
        <begin position="275"/>
        <end position="286"/>
    </location>
</feature>
<feature type="compositionally biased region" description="Acidic residues" evidence="2">
    <location>
        <begin position="239"/>
        <end position="248"/>
    </location>
</feature>
<dbReference type="InterPro" id="IPR013883">
    <property type="entry name" value="TF_Iwr1_dom"/>
</dbReference>
<comment type="similarity">
    <text evidence="1">Belongs to the IWR1/SLC7A6OS family.</text>
</comment>
<sequence>MNHKVETDSQPILVLKFKRKRNVDPVDVLFAEPKSASSSKKTKTHSLFRKYDTVDASSIDKIDLAKRLKRSLPTKSNEETGLNAQALSKKPKIEIYDISDTLNDQLEHISDNDKDKLVVNESRFKPKPANENQLSSLAHELNTRLSLSGLGSASHTRSFGNGQSESPSDEDDYVYDLYCIADPSYEYMQHLNNKEDAVLRNRRIIKLTLNDWISHSHNTLFSHDGDSDDEYLQNNSSSDIDDYSDDSNAENHHTTDYPDEDYDCYSTETSQFSDGFEDSDEYSEYF</sequence>
<name>A0A2T9Y0R0_9FUNG</name>
<gene>
    <name evidence="4" type="ORF">BB560_006864</name>
</gene>
<proteinExistence type="inferred from homology"/>
<dbReference type="Pfam" id="PF08574">
    <property type="entry name" value="Iwr1"/>
    <property type="match status" value="1"/>
</dbReference>
<keyword evidence="5" id="KW-1185">Reference proteome</keyword>
<evidence type="ECO:0000313" key="4">
    <source>
        <dbReference type="EMBL" id="PVU85897.1"/>
    </source>
</evidence>
<evidence type="ECO:0000256" key="2">
    <source>
        <dbReference type="SAM" id="MobiDB-lite"/>
    </source>
</evidence>
<dbReference type="Proteomes" id="UP000245609">
    <property type="component" value="Unassembled WGS sequence"/>
</dbReference>
<feature type="domain" description="Transcription factor Iwr1" evidence="3">
    <location>
        <begin position="171"/>
        <end position="261"/>
    </location>
</feature>
<feature type="region of interest" description="Disordered" evidence="2">
    <location>
        <begin position="223"/>
        <end position="286"/>
    </location>
</feature>
<evidence type="ECO:0000259" key="3">
    <source>
        <dbReference type="Pfam" id="PF08574"/>
    </source>
</evidence>
<dbReference type="EMBL" id="MBFS01003582">
    <property type="protein sequence ID" value="PVU85897.1"/>
    <property type="molecule type" value="Genomic_DNA"/>
</dbReference>
<protein>
    <recommendedName>
        <fullName evidence="3">Transcription factor Iwr1 domain-containing protein</fullName>
    </recommendedName>
</protein>
<evidence type="ECO:0000256" key="1">
    <source>
        <dbReference type="ARBA" id="ARBA00010218"/>
    </source>
</evidence>